<keyword evidence="1" id="KW-0175">Coiled coil</keyword>
<gene>
    <name evidence="2" type="ORF">ACFYKX_08825</name>
</gene>
<keyword evidence="3" id="KW-1185">Reference proteome</keyword>
<evidence type="ECO:0000256" key="1">
    <source>
        <dbReference type="SAM" id="Coils"/>
    </source>
</evidence>
<comment type="caution">
    <text evidence="2">The sequence shown here is derived from an EMBL/GenBank/DDBJ whole genome shotgun (WGS) entry which is preliminary data.</text>
</comment>
<protein>
    <recommendedName>
        <fullName evidence="4">Chemotaxis protein</fullName>
    </recommendedName>
</protein>
<proteinExistence type="predicted"/>
<evidence type="ECO:0008006" key="4">
    <source>
        <dbReference type="Google" id="ProtNLM"/>
    </source>
</evidence>
<evidence type="ECO:0000313" key="3">
    <source>
        <dbReference type="Proteomes" id="UP001601059"/>
    </source>
</evidence>
<accession>A0ABW6KBV2</accession>
<dbReference type="EMBL" id="JBIACK010000003">
    <property type="protein sequence ID" value="MFE8700715.1"/>
    <property type="molecule type" value="Genomic_DNA"/>
</dbReference>
<organism evidence="2 3">
    <name type="scientific">Cytobacillus spartinae</name>
    <dbReference type="NCBI Taxonomy" id="3299023"/>
    <lineage>
        <taxon>Bacteria</taxon>
        <taxon>Bacillati</taxon>
        <taxon>Bacillota</taxon>
        <taxon>Bacilli</taxon>
        <taxon>Bacillales</taxon>
        <taxon>Bacillaceae</taxon>
        <taxon>Cytobacillus</taxon>
    </lineage>
</organism>
<dbReference type="RefSeq" id="WP_389360167.1">
    <property type="nucleotide sequence ID" value="NZ_JBIACK010000003.1"/>
</dbReference>
<sequence>MPLPFIPLIVAGAAAASAAVAGKKGYDSYQNMKETKQIAEQLESRYKNAYNQFETSRDQTNSNFEEYGLLKLEILDGSIKDFVNEFKQIKNVNFSNKAVTDEFVTNQDIEQFVLNIEKQVVKAGQVLTAGVASIAGGGLAAMGAVGATTTFAAASTGTAIATLSGIAAQNATLAFLGGGALSAGGLGIAGGTMVLGGIALAPALAIGSLIFASTTEKKLHEMYAKKAEVNTEVEKLSAAKNVMNQISSTTNSMKDLAESTNKLFMDYIYKMKSVISQKGLDFRNYSTEEQSIIHTNYKLAIIMRDVLNTTILDEKGQLVGNLQSVITAKKKAVTDLKGN</sequence>
<dbReference type="Proteomes" id="UP001601059">
    <property type="component" value="Unassembled WGS sequence"/>
</dbReference>
<feature type="coiled-coil region" evidence="1">
    <location>
        <begin position="32"/>
        <end position="59"/>
    </location>
</feature>
<evidence type="ECO:0000313" key="2">
    <source>
        <dbReference type="EMBL" id="MFE8700715.1"/>
    </source>
</evidence>
<reference evidence="2 3" key="1">
    <citation type="submission" date="2024-08" db="EMBL/GenBank/DDBJ databases">
        <title>Two novel Cytobacillus novel species.</title>
        <authorList>
            <person name="Liu G."/>
        </authorList>
    </citation>
    <scope>NUCLEOTIDE SEQUENCE [LARGE SCALE GENOMIC DNA]</scope>
    <source>
        <strain evidence="2 3">FJAT-54145</strain>
    </source>
</reference>
<name>A0ABW6KBV2_9BACI</name>